<dbReference type="PROSITE" id="PS00802">
    <property type="entry name" value="TRANSKETOLASE_2"/>
    <property type="match status" value="1"/>
</dbReference>
<keyword evidence="8 10" id="KW-0786">Thiamine pyrophosphate</keyword>
<comment type="pathway">
    <text evidence="1 10">Metabolic intermediate biosynthesis; 1-deoxy-D-xylulose 5-phosphate biosynthesis; 1-deoxy-D-xylulose 5-phosphate from D-glyceraldehyde 3-phosphate and pyruvate: step 1/1.</text>
</comment>
<comment type="function">
    <text evidence="10">Catalyzes the acyloin condensation reaction between C atoms 2 and 3 of pyruvate and glyceraldehyde 3-phosphate to yield 1-deoxy-D-xylulose-5-phosphate (DXP).</text>
</comment>
<comment type="catalytic activity">
    <reaction evidence="10">
        <text>D-glyceraldehyde 3-phosphate + pyruvate + H(+) = 1-deoxy-D-xylulose 5-phosphate + CO2</text>
        <dbReference type="Rhea" id="RHEA:12605"/>
        <dbReference type="ChEBI" id="CHEBI:15361"/>
        <dbReference type="ChEBI" id="CHEBI:15378"/>
        <dbReference type="ChEBI" id="CHEBI:16526"/>
        <dbReference type="ChEBI" id="CHEBI:57792"/>
        <dbReference type="ChEBI" id="CHEBI:59776"/>
        <dbReference type="EC" id="2.2.1.7"/>
    </reaction>
</comment>
<dbReference type="SMART" id="SM00861">
    <property type="entry name" value="Transket_pyr"/>
    <property type="match status" value="1"/>
</dbReference>
<dbReference type="Pfam" id="PF13292">
    <property type="entry name" value="DXP_synthase_N"/>
    <property type="match status" value="1"/>
</dbReference>
<dbReference type="InterPro" id="IPR005475">
    <property type="entry name" value="Transketolase-like_Pyr-bd"/>
</dbReference>
<dbReference type="GO" id="GO:0000287">
    <property type="term" value="F:magnesium ion binding"/>
    <property type="evidence" value="ECO:0007669"/>
    <property type="project" value="UniProtKB-UniRule"/>
</dbReference>
<dbReference type="GO" id="GO:0019288">
    <property type="term" value="P:isopentenyl diphosphate biosynthetic process, methylerythritol 4-phosphate pathway"/>
    <property type="evidence" value="ECO:0007669"/>
    <property type="project" value="TreeGrafter"/>
</dbReference>
<keyword evidence="5 10" id="KW-0479">Metal-binding</keyword>
<dbReference type="NCBIfam" id="NF003933">
    <property type="entry name" value="PRK05444.2-2"/>
    <property type="match status" value="1"/>
</dbReference>
<evidence type="ECO:0000256" key="3">
    <source>
        <dbReference type="ARBA" id="ARBA00011738"/>
    </source>
</evidence>
<dbReference type="GO" id="GO:0005829">
    <property type="term" value="C:cytosol"/>
    <property type="evidence" value="ECO:0007669"/>
    <property type="project" value="TreeGrafter"/>
</dbReference>
<comment type="similarity">
    <text evidence="2 10">Belongs to the transketolase family. DXPS subfamily.</text>
</comment>
<dbReference type="InterPro" id="IPR033248">
    <property type="entry name" value="Transketolase_C"/>
</dbReference>
<gene>
    <name evidence="10" type="primary">dxs</name>
    <name evidence="12" type="ordered locus">Mahau_0790</name>
</gene>
<feature type="binding site" evidence="10">
    <location>
        <position position="366"/>
    </location>
    <ligand>
        <name>thiamine diphosphate</name>
        <dbReference type="ChEBI" id="CHEBI:58937"/>
    </ligand>
</feature>
<dbReference type="NCBIfam" id="TIGR00204">
    <property type="entry name" value="dxs"/>
    <property type="match status" value="1"/>
</dbReference>
<keyword evidence="9 10" id="KW-0414">Isoprene biosynthesis</keyword>
<dbReference type="Proteomes" id="UP000008457">
    <property type="component" value="Chromosome"/>
</dbReference>
<dbReference type="KEGG" id="mas:Mahau_0790"/>
<keyword evidence="13" id="KW-1185">Reference proteome</keyword>
<evidence type="ECO:0000256" key="4">
    <source>
        <dbReference type="ARBA" id="ARBA00022679"/>
    </source>
</evidence>
<comment type="cofactor">
    <cofactor evidence="10">
        <name>thiamine diphosphate</name>
        <dbReference type="ChEBI" id="CHEBI:58937"/>
    </cofactor>
    <text evidence="10">Binds 1 thiamine pyrophosphate per subunit.</text>
</comment>
<proteinExistence type="inferred from homology"/>
<dbReference type="FunFam" id="3.40.50.970:FF:000005">
    <property type="entry name" value="1-deoxy-D-xylulose-5-phosphate synthase"/>
    <property type="match status" value="1"/>
</dbReference>
<protein>
    <recommendedName>
        <fullName evidence="10">1-deoxy-D-xylulose-5-phosphate synthase</fullName>
        <ecNumber evidence="10">2.2.1.7</ecNumber>
    </recommendedName>
    <alternativeName>
        <fullName evidence="10">1-deoxyxylulose-5-phosphate synthase</fullName>
        <shortName evidence="10">DXP synthase</shortName>
        <shortName evidence="10">DXPS</shortName>
    </alternativeName>
</protein>
<feature type="domain" description="Transketolase-like pyrimidine-binding" evidence="11">
    <location>
        <begin position="315"/>
        <end position="479"/>
    </location>
</feature>
<keyword evidence="4 10" id="KW-0808">Transferase</keyword>
<sequence length="630" mass="68991">MSRLLDDIDSPESLKALDIDQLKTLSNEIREFLIDNVSKTGGHLASNLGVVELTIALHYVYNSPWDKIIWDVGHQSYTHKILTGRKSLFPTLRKYGGMSGFPKRYESVHDCFETGHSSTSVSAALGMARARDLKKEHYSVIAVIGDGSISGGMAFEALNDAGRSRNDLTVILNDNAMSIDKNVGGLALYLARLRSSPGYGKAKRDIKGVISRIPYIGDSLVSGIERLKNSFKYIFVPGMLFEELGFTYIGPIDGHNLDELISVLRRVKNMKGPLLVHVVTVKGKGYKFSEENPERFHGIAPFDAENGHEETSPDMTYTKAFSNAMLSAGARDKRVVAITAAMKDGTGLGRFAERYPDRFFDVGIAEQHAVTMAAGMAAAGLRPVVAIYSSFLQRAYDQIIHDICMQDLPVILAIDRAGLVGEDGPTHHGVFDISYLRSMPNMCVLAPKDGQELDKMLQFALSMDGPVAIRYPKGATYYGHDAHQTDIDVMNWECLQFGADVAILAVGRMVGIALDAAAILKTMGINAAVYNARCIKPLPSSTLADILINIKRLVTVEDNIEKGGFGSSIAEFIFDNDIKGVDLDIIAIPDRFVPHGSVDKLLNKLKMTPQGIASRIYERINGNITVRNRG</sequence>
<comment type="subunit">
    <text evidence="3 10">Homodimer.</text>
</comment>
<dbReference type="RefSeq" id="WP_013780419.1">
    <property type="nucleotide sequence ID" value="NC_015520.1"/>
</dbReference>
<evidence type="ECO:0000256" key="6">
    <source>
        <dbReference type="ARBA" id="ARBA00022842"/>
    </source>
</evidence>
<organism evidence="12 13">
    <name type="scientific">Mahella australiensis (strain DSM 15567 / CIP 107919 / 50-1 BON)</name>
    <dbReference type="NCBI Taxonomy" id="697281"/>
    <lineage>
        <taxon>Bacteria</taxon>
        <taxon>Bacillati</taxon>
        <taxon>Bacillota</taxon>
        <taxon>Clostridia</taxon>
        <taxon>Thermoanaerobacterales</taxon>
        <taxon>Thermoanaerobacterales Family IV. Incertae Sedis</taxon>
        <taxon>Mahella</taxon>
    </lineage>
</organism>
<dbReference type="SUPFAM" id="SSF52518">
    <property type="entry name" value="Thiamin diphosphate-binding fold (THDP-binding)"/>
    <property type="match status" value="2"/>
</dbReference>
<dbReference type="eggNOG" id="COG1154">
    <property type="taxonomic scope" value="Bacteria"/>
</dbReference>
<dbReference type="SUPFAM" id="SSF52922">
    <property type="entry name" value="TK C-terminal domain-like"/>
    <property type="match status" value="1"/>
</dbReference>
<dbReference type="Gene3D" id="3.40.50.920">
    <property type="match status" value="1"/>
</dbReference>
<dbReference type="InterPro" id="IPR005477">
    <property type="entry name" value="Dxylulose-5-P_synthase"/>
</dbReference>
<evidence type="ECO:0000256" key="2">
    <source>
        <dbReference type="ARBA" id="ARBA00011081"/>
    </source>
</evidence>
<dbReference type="PROSITE" id="PS00801">
    <property type="entry name" value="TRANSKETOLASE_1"/>
    <property type="match status" value="1"/>
</dbReference>
<dbReference type="InterPro" id="IPR020826">
    <property type="entry name" value="Transketolase_BS"/>
</dbReference>
<dbReference type="PANTHER" id="PTHR43322">
    <property type="entry name" value="1-D-DEOXYXYLULOSE 5-PHOSPHATE SYNTHASE-RELATED"/>
    <property type="match status" value="1"/>
</dbReference>
<dbReference type="GO" id="GO:0009228">
    <property type="term" value="P:thiamine biosynthetic process"/>
    <property type="evidence" value="ECO:0007669"/>
    <property type="project" value="UniProtKB-UniRule"/>
</dbReference>
<evidence type="ECO:0000256" key="9">
    <source>
        <dbReference type="ARBA" id="ARBA00023229"/>
    </source>
</evidence>
<evidence type="ECO:0000313" key="13">
    <source>
        <dbReference type="Proteomes" id="UP000008457"/>
    </source>
</evidence>
<keyword evidence="7 10" id="KW-0784">Thiamine biosynthesis</keyword>
<dbReference type="InterPro" id="IPR009014">
    <property type="entry name" value="Transketo_C/PFOR_II"/>
</dbReference>
<dbReference type="CDD" id="cd07033">
    <property type="entry name" value="TPP_PYR_DXS_TK_like"/>
    <property type="match status" value="1"/>
</dbReference>
<evidence type="ECO:0000313" key="12">
    <source>
        <dbReference type="EMBL" id="AEE95989.1"/>
    </source>
</evidence>
<dbReference type="EMBL" id="CP002360">
    <property type="protein sequence ID" value="AEE95989.1"/>
    <property type="molecule type" value="Genomic_DNA"/>
</dbReference>
<dbReference type="InterPro" id="IPR029061">
    <property type="entry name" value="THDP-binding"/>
</dbReference>
<dbReference type="GO" id="GO:0008661">
    <property type="term" value="F:1-deoxy-D-xylulose-5-phosphate synthase activity"/>
    <property type="evidence" value="ECO:0007669"/>
    <property type="project" value="UniProtKB-UniRule"/>
</dbReference>
<feature type="binding site" evidence="10">
    <location>
        <begin position="147"/>
        <end position="148"/>
    </location>
    <ligand>
        <name>thiamine diphosphate</name>
        <dbReference type="ChEBI" id="CHEBI:58937"/>
    </ligand>
</feature>
<name>F4A1F5_MAHA5</name>
<dbReference type="AlphaFoldDB" id="F4A1F5"/>
<evidence type="ECO:0000256" key="10">
    <source>
        <dbReference type="HAMAP-Rule" id="MF_00315"/>
    </source>
</evidence>
<dbReference type="Pfam" id="PF02779">
    <property type="entry name" value="Transket_pyr"/>
    <property type="match status" value="1"/>
</dbReference>
<dbReference type="EC" id="2.2.1.7" evidence="10"/>
<feature type="binding site" evidence="10">
    <location>
        <position position="175"/>
    </location>
    <ligand>
        <name>thiamine diphosphate</name>
        <dbReference type="ChEBI" id="CHEBI:58937"/>
    </ligand>
</feature>
<feature type="binding site" evidence="10">
    <location>
        <position position="146"/>
    </location>
    <ligand>
        <name>Mg(2+)</name>
        <dbReference type="ChEBI" id="CHEBI:18420"/>
    </ligand>
</feature>
<dbReference type="PANTHER" id="PTHR43322:SF5">
    <property type="entry name" value="1-DEOXY-D-XYLULOSE-5-PHOSPHATE SYNTHASE, CHLOROPLASTIC"/>
    <property type="match status" value="1"/>
</dbReference>
<dbReference type="HAMAP" id="MF_00315">
    <property type="entry name" value="DXP_synth"/>
    <property type="match status" value="1"/>
</dbReference>
<dbReference type="GO" id="GO:0030976">
    <property type="term" value="F:thiamine pyrophosphate binding"/>
    <property type="evidence" value="ECO:0007669"/>
    <property type="project" value="UniProtKB-UniRule"/>
</dbReference>
<feature type="binding site" evidence="10">
    <location>
        <position position="175"/>
    </location>
    <ligand>
        <name>Mg(2+)</name>
        <dbReference type="ChEBI" id="CHEBI:18420"/>
    </ligand>
</feature>
<evidence type="ECO:0000256" key="7">
    <source>
        <dbReference type="ARBA" id="ARBA00022977"/>
    </source>
</evidence>
<comment type="cofactor">
    <cofactor evidence="10">
        <name>Mg(2+)</name>
        <dbReference type="ChEBI" id="CHEBI:18420"/>
    </cofactor>
    <text evidence="10">Binds 1 Mg(2+) ion per subunit.</text>
</comment>
<evidence type="ECO:0000256" key="1">
    <source>
        <dbReference type="ARBA" id="ARBA00004980"/>
    </source>
</evidence>
<feature type="binding site" evidence="10">
    <location>
        <position position="74"/>
    </location>
    <ligand>
        <name>thiamine diphosphate</name>
        <dbReference type="ChEBI" id="CHEBI:58937"/>
    </ligand>
</feature>
<evidence type="ECO:0000256" key="8">
    <source>
        <dbReference type="ARBA" id="ARBA00023052"/>
    </source>
</evidence>
<dbReference type="UniPathway" id="UPA00064">
    <property type="reaction ID" value="UER00091"/>
</dbReference>
<dbReference type="GO" id="GO:0016114">
    <property type="term" value="P:terpenoid biosynthetic process"/>
    <property type="evidence" value="ECO:0007669"/>
    <property type="project" value="UniProtKB-UniRule"/>
</dbReference>
<keyword evidence="6 10" id="KW-0460">Magnesium</keyword>
<feature type="binding site" evidence="10">
    <location>
        <begin position="115"/>
        <end position="117"/>
    </location>
    <ligand>
        <name>thiamine diphosphate</name>
        <dbReference type="ChEBI" id="CHEBI:58937"/>
    </ligand>
</feature>
<evidence type="ECO:0000259" key="11">
    <source>
        <dbReference type="SMART" id="SM00861"/>
    </source>
</evidence>
<dbReference type="STRING" id="697281.Mahau_0790"/>
<dbReference type="Pfam" id="PF02780">
    <property type="entry name" value="Transketolase_C"/>
    <property type="match status" value="1"/>
</dbReference>
<reference evidence="13" key="1">
    <citation type="submission" date="2010-11" db="EMBL/GenBank/DDBJ databases">
        <title>The complete genome of Mahella australiensis DSM 15567.</title>
        <authorList>
            <consortium name="US DOE Joint Genome Institute (JGI-PGF)"/>
            <person name="Lucas S."/>
            <person name="Copeland A."/>
            <person name="Lapidus A."/>
            <person name="Bruce D."/>
            <person name="Goodwin L."/>
            <person name="Pitluck S."/>
            <person name="Kyrpides N."/>
            <person name="Mavromatis K."/>
            <person name="Pagani I."/>
            <person name="Ivanova N."/>
            <person name="Teshima H."/>
            <person name="Brettin T."/>
            <person name="Detter J.C."/>
            <person name="Han C."/>
            <person name="Tapia R."/>
            <person name="Land M."/>
            <person name="Hauser L."/>
            <person name="Markowitz V."/>
            <person name="Cheng J.-F."/>
            <person name="Hugenholtz P."/>
            <person name="Woyke T."/>
            <person name="Wu D."/>
            <person name="Spring S."/>
            <person name="Pukall R."/>
            <person name="Steenblock K."/>
            <person name="Schneider S."/>
            <person name="Klenk H.-P."/>
            <person name="Eisen J.A."/>
        </authorList>
    </citation>
    <scope>NUCLEOTIDE SEQUENCE [LARGE SCALE GENOMIC DNA]</scope>
    <source>
        <strain evidence="13">DSM 15567 / CIP 107919 / 50-1 BON</strain>
    </source>
</reference>
<dbReference type="HOGENOM" id="CLU_009227_1_4_9"/>
<dbReference type="Gene3D" id="3.40.50.970">
    <property type="match status" value="2"/>
</dbReference>
<reference evidence="12 13" key="2">
    <citation type="journal article" date="2011" name="Stand. Genomic Sci.">
        <title>Complete genome sequence of Mahella australiensis type strain (50-1 BON).</title>
        <authorList>
            <person name="Sikorski J."/>
            <person name="Teshima H."/>
            <person name="Nolan M."/>
            <person name="Lucas S."/>
            <person name="Hammon N."/>
            <person name="Deshpande S."/>
            <person name="Cheng J.F."/>
            <person name="Pitluck S."/>
            <person name="Liolios K."/>
            <person name="Pagani I."/>
            <person name="Ivanova N."/>
            <person name="Huntemann M."/>
            <person name="Mavromatis K."/>
            <person name="Ovchinikova G."/>
            <person name="Pati A."/>
            <person name="Tapia R."/>
            <person name="Han C."/>
            <person name="Goodwin L."/>
            <person name="Chen A."/>
            <person name="Palaniappan K."/>
            <person name="Land M."/>
            <person name="Hauser L."/>
            <person name="Ngatchou-Djao O.D."/>
            <person name="Rohde M."/>
            <person name="Pukall R."/>
            <person name="Spring S."/>
            <person name="Abt B."/>
            <person name="Goker M."/>
            <person name="Detter J.C."/>
            <person name="Woyke T."/>
            <person name="Bristow J."/>
            <person name="Markowitz V."/>
            <person name="Hugenholtz P."/>
            <person name="Eisen J.A."/>
            <person name="Kyrpides N.C."/>
            <person name="Klenk H.P."/>
            <person name="Lapidus A."/>
        </authorList>
    </citation>
    <scope>NUCLEOTIDE SEQUENCE [LARGE SCALE GENOMIC DNA]</scope>
    <source>
        <strain evidence="13">DSM 15567 / CIP 107919 / 50-1 BON</strain>
    </source>
</reference>
<accession>F4A1F5</accession>
<dbReference type="CDD" id="cd02007">
    <property type="entry name" value="TPP_DXS"/>
    <property type="match status" value="1"/>
</dbReference>
<evidence type="ECO:0000256" key="5">
    <source>
        <dbReference type="ARBA" id="ARBA00022723"/>
    </source>
</evidence>
<feature type="binding site" evidence="10">
    <location>
        <position position="286"/>
    </location>
    <ligand>
        <name>thiamine diphosphate</name>
        <dbReference type="ChEBI" id="CHEBI:58937"/>
    </ligand>
</feature>
<dbReference type="InterPro" id="IPR049557">
    <property type="entry name" value="Transketolase_CS"/>
</dbReference>